<keyword evidence="7" id="KW-1185">Reference proteome</keyword>
<dbReference type="Gene3D" id="3.20.20.370">
    <property type="entry name" value="Glycoside hydrolase/deacetylase"/>
    <property type="match status" value="1"/>
</dbReference>
<keyword evidence="2" id="KW-0479">Metal-binding</keyword>
<gene>
    <name evidence="6" type="ORF">AB7A72_19200</name>
</gene>
<evidence type="ECO:0000256" key="3">
    <source>
        <dbReference type="ARBA" id="ARBA00022801"/>
    </source>
</evidence>
<evidence type="ECO:0000313" key="6">
    <source>
        <dbReference type="EMBL" id="MEY2253154.1"/>
    </source>
</evidence>
<dbReference type="Pfam" id="PF04794">
    <property type="entry name" value="YdjC"/>
    <property type="match status" value="1"/>
</dbReference>
<dbReference type="PANTHER" id="PTHR31609:SF1">
    <property type="entry name" value="CARBOHYDRATE DEACETYLASE"/>
    <property type="match status" value="1"/>
</dbReference>
<accession>A0ABV4B6J3</accession>
<comment type="caution">
    <text evidence="6">The sequence shown here is derived from an EMBL/GenBank/DDBJ whole genome shotgun (WGS) entry which is preliminary data.</text>
</comment>
<dbReference type="InterPro" id="IPR006879">
    <property type="entry name" value="YdjC-like"/>
</dbReference>
<keyword evidence="4" id="KW-0460">Magnesium</keyword>
<dbReference type="SUPFAM" id="SSF88713">
    <property type="entry name" value="Glycoside hydrolase/deacetylase"/>
    <property type="match status" value="1"/>
</dbReference>
<organism evidence="6 7">
    <name type="scientific">Comamonas sediminis</name>
    <dbReference type="NCBI Taxonomy" id="1783360"/>
    <lineage>
        <taxon>Bacteria</taxon>
        <taxon>Pseudomonadati</taxon>
        <taxon>Pseudomonadota</taxon>
        <taxon>Betaproteobacteria</taxon>
        <taxon>Burkholderiales</taxon>
        <taxon>Comamonadaceae</taxon>
        <taxon>Comamonas</taxon>
    </lineage>
</organism>
<dbReference type="EMBL" id="JBGBDC010000009">
    <property type="protein sequence ID" value="MEY2253154.1"/>
    <property type="molecule type" value="Genomic_DNA"/>
</dbReference>
<evidence type="ECO:0000313" key="7">
    <source>
        <dbReference type="Proteomes" id="UP001562178"/>
    </source>
</evidence>
<proteinExistence type="predicted"/>
<dbReference type="InterPro" id="IPR011330">
    <property type="entry name" value="Glyco_hydro/deAcase_b/a-brl"/>
</dbReference>
<keyword evidence="5" id="KW-0119">Carbohydrate metabolism</keyword>
<evidence type="ECO:0000256" key="2">
    <source>
        <dbReference type="ARBA" id="ARBA00022723"/>
    </source>
</evidence>
<dbReference type="Proteomes" id="UP001562178">
    <property type="component" value="Unassembled WGS sequence"/>
</dbReference>
<keyword evidence="3" id="KW-0378">Hydrolase</keyword>
<name>A0ABV4B6J3_9BURK</name>
<dbReference type="RefSeq" id="WP_369460858.1">
    <property type="nucleotide sequence ID" value="NZ_JBGBDC010000009.1"/>
</dbReference>
<reference evidence="6 7" key="1">
    <citation type="journal article" date="2016" name="Int. J. Syst. Evol. Microbiol.">
        <title>Description of Comamonas sediminis sp. nov., isolated from lagoon sediments.</title>
        <authorList>
            <person name="Subhash Y."/>
            <person name="Bang J.J."/>
            <person name="You T.H."/>
            <person name="Lee S.S."/>
        </authorList>
    </citation>
    <scope>NUCLEOTIDE SEQUENCE [LARGE SCALE GENOMIC DNA]</scope>
    <source>
        <strain evidence="6 7">JCM 31169</strain>
    </source>
</reference>
<dbReference type="PANTHER" id="PTHR31609">
    <property type="entry name" value="YDJC DEACETYLASE FAMILY MEMBER"/>
    <property type="match status" value="1"/>
</dbReference>
<protein>
    <submittedName>
        <fullName evidence="6">ChbG/HpnK family deacetylase</fullName>
    </submittedName>
</protein>
<comment type="cofactor">
    <cofactor evidence="1">
        <name>Mg(2+)</name>
        <dbReference type="ChEBI" id="CHEBI:18420"/>
    </cofactor>
</comment>
<dbReference type="CDD" id="cd10807">
    <property type="entry name" value="YdjC_like_3"/>
    <property type="match status" value="1"/>
</dbReference>
<evidence type="ECO:0000256" key="5">
    <source>
        <dbReference type="ARBA" id="ARBA00023277"/>
    </source>
</evidence>
<evidence type="ECO:0000256" key="4">
    <source>
        <dbReference type="ARBA" id="ARBA00022842"/>
    </source>
</evidence>
<evidence type="ECO:0000256" key="1">
    <source>
        <dbReference type="ARBA" id="ARBA00001946"/>
    </source>
</evidence>
<sequence>MKNITLCADDFALHPAVDAAVLELAALGRLSATSCMTTAPGWRAAARALPAVRSQLDLGLHFNLTEGHGIAPDTPITRILSQAYTARLPAAALRDAWRRQLDAFEDALGMPPVYVDGHQHVHQLPGVRKAMLAELSARYGEAARQIWIRSTAPAGALRWQAKSATIALLGGYRLSHQLQRQRWATNQGFAGVYGFDAPTEAAYGSLMAQWLAECQDGSLLMCHPAQTPMPEDAIGQQRPVEWAYLRSPAFGELLAAQGCRIGKLAPAKPASAAITDR</sequence>